<dbReference type="RefSeq" id="XP_018288748.1">
    <property type="nucleotide sequence ID" value="XM_018441256.1"/>
</dbReference>
<dbReference type="AlphaFoldDB" id="A0A167LLL3"/>
<evidence type="ECO:0000313" key="2">
    <source>
        <dbReference type="Proteomes" id="UP000077315"/>
    </source>
</evidence>
<dbReference type="VEuPathDB" id="FungiDB:PHYBLDRAFT_64210"/>
<accession>A0A167LLL3</accession>
<dbReference type="InParanoid" id="A0A167LLL3"/>
<sequence>MRMGSTSYYSKRTLLVIIESTAVGVRGEDGRIINVKLLYRKYVAVTKWYSSWITYLHNSQYPQLPLSILRLHCRLYNVGFPKKVDGCQLRNDITASQFSLFSRDS</sequence>
<reference evidence="2" key="1">
    <citation type="submission" date="2015-06" db="EMBL/GenBank/DDBJ databases">
        <title>Expansion of signal transduction pathways in fungi by whole-genome duplication.</title>
        <authorList>
            <consortium name="DOE Joint Genome Institute"/>
            <person name="Corrochano L.M."/>
            <person name="Kuo A."/>
            <person name="Marcet-Houben M."/>
            <person name="Polaino S."/>
            <person name="Salamov A."/>
            <person name="Villalobos J.M."/>
            <person name="Alvarez M.I."/>
            <person name="Avalos J."/>
            <person name="Benito E.P."/>
            <person name="Benoit I."/>
            <person name="Burger G."/>
            <person name="Camino L.P."/>
            <person name="Canovas D."/>
            <person name="Cerda-Olmedo E."/>
            <person name="Cheng J.-F."/>
            <person name="Dominguez A."/>
            <person name="Elias M."/>
            <person name="Eslava A.P."/>
            <person name="Glaser F."/>
            <person name="Grimwood J."/>
            <person name="Gutierrez G."/>
            <person name="Heitman J."/>
            <person name="Henrissat B."/>
            <person name="Iturriaga E.A."/>
            <person name="Lang B.F."/>
            <person name="Lavin J.L."/>
            <person name="Lee S."/>
            <person name="Li W."/>
            <person name="Lindquist E."/>
            <person name="Lopez-Garcia S."/>
            <person name="Luque E.M."/>
            <person name="Marcos A.T."/>
            <person name="Martin J."/>
            <person name="McCluskey K."/>
            <person name="Medina H.R."/>
            <person name="Miralles-Duran A."/>
            <person name="Miyazaki A."/>
            <person name="Munoz-Torres E."/>
            <person name="Oguiza J.A."/>
            <person name="Ohm R."/>
            <person name="Olmedo M."/>
            <person name="Orejas M."/>
            <person name="Ortiz-Castellanos L."/>
            <person name="Pisabarro A.G."/>
            <person name="Rodriguez-Romero J."/>
            <person name="Ruiz-Herrera J."/>
            <person name="Ruiz-Vazquez R."/>
            <person name="Sanz C."/>
            <person name="Schackwitz W."/>
            <person name="Schmutz J."/>
            <person name="Shahriari M."/>
            <person name="Shelest E."/>
            <person name="Silva-Franco F."/>
            <person name="Soanes D."/>
            <person name="Syed K."/>
            <person name="Tagua V.G."/>
            <person name="Talbot N.J."/>
            <person name="Thon M."/>
            <person name="De vries R.P."/>
            <person name="Wiebenga A."/>
            <person name="Yadav J.S."/>
            <person name="Braun E.L."/>
            <person name="Baker S."/>
            <person name="Garre V."/>
            <person name="Horwitz B."/>
            <person name="Torres-Martinez S."/>
            <person name="Idnurm A."/>
            <person name="Herrera-Estrella A."/>
            <person name="Gabaldon T."/>
            <person name="Grigoriev I.V."/>
        </authorList>
    </citation>
    <scope>NUCLEOTIDE SEQUENCE [LARGE SCALE GENOMIC DNA]</scope>
    <source>
        <strain evidence="2">NRRL 1555(-)</strain>
    </source>
</reference>
<dbReference type="EMBL" id="KV440987">
    <property type="protein sequence ID" value="OAD70708.1"/>
    <property type="molecule type" value="Genomic_DNA"/>
</dbReference>
<dbReference type="Proteomes" id="UP000077315">
    <property type="component" value="Unassembled WGS sequence"/>
</dbReference>
<dbReference type="GeneID" id="29002162"/>
<proteinExistence type="predicted"/>
<keyword evidence="2" id="KW-1185">Reference proteome</keyword>
<protein>
    <submittedName>
        <fullName evidence="1">Uncharacterized protein</fullName>
    </submittedName>
</protein>
<organism evidence="1 2">
    <name type="scientific">Phycomyces blakesleeanus (strain ATCC 8743b / DSM 1359 / FGSC 10004 / NBRC 33097 / NRRL 1555)</name>
    <dbReference type="NCBI Taxonomy" id="763407"/>
    <lineage>
        <taxon>Eukaryota</taxon>
        <taxon>Fungi</taxon>
        <taxon>Fungi incertae sedis</taxon>
        <taxon>Mucoromycota</taxon>
        <taxon>Mucoromycotina</taxon>
        <taxon>Mucoromycetes</taxon>
        <taxon>Mucorales</taxon>
        <taxon>Phycomycetaceae</taxon>
        <taxon>Phycomyces</taxon>
    </lineage>
</organism>
<evidence type="ECO:0000313" key="1">
    <source>
        <dbReference type="EMBL" id="OAD70708.1"/>
    </source>
</evidence>
<name>A0A167LLL3_PHYB8</name>
<gene>
    <name evidence="1" type="ORF">PHYBLDRAFT_64210</name>
</gene>